<dbReference type="Proteomes" id="UP000256561">
    <property type="component" value="Unassembled WGS sequence"/>
</dbReference>
<dbReference type="AlphaFoldDB" id="A0A3D8MCA9"/>
<comment type="caution">
    <text evidence="1">The sequence shown here is derived from an EMBL/GenBank/DDBJ whole genome shotgun (WGS) entry which is preliminary data.</text>
</comment>
<accession>A0A3D8MCA9</accession>
<evidence type="ECO:0000313" key="2">
    <source>
        <dbReference type="Proteomes" id="UP000256561"/>
    </source>
</evidence>
<reference evidence="2" key="1">
    <citation type="submission" date="2018-08" db="EMBL/GenBank/DDBJ databases">
        <authorList>
            <person name="Zhang J."/>
            <person name="Du Z.-J."/>
        </authorList>
    </citation>
    <scope>NUCLEOTIDE SEQUENCE [LARGE SCALE GENOMIC DNA]</scope>
    <source>
        <strain evidence="2">KCTC 52655</strain>
    </source>
</reference>
<gene>
    <name evidence="1" type="ORF">DXV75_03435</name>
</gene>
<name>A0A3D8MCA9_9ALTE</name>
<evidence type="ECO:0000313" key="1">
    <source>
        <dbReference type="EMBL" id="RDV28031.1"/>
    </source>
</evidence>
<sequence length="118" mass="13659">MFRALVIIAEIIVLLLVLRSPFVQYFFADIHNSLSDWLVEMAQLPDKLELESLQKNVAPHFQAMRPFQKQYLSGVMSSRSSINHFHQLYCISGDKNPFIYGASLRYFCSSIEKTKLLD</sequence>
<organism evidence="1 2">
    <name type="scientific">Alteromonas aestuariivivens</name>
    <dbReference type="NCBI Taxonomy" id="1938339"/>
    <lineage>
        <taxon>Bacteria</taxon>
        <taxon>Pseudomonadati</taxon>
        <taxon>Pseudomonadota</taxon>
        <taxon>Gammaproteobacteria</taxon>
        <taxon>Alteromonadales</taxon>
        <taxon>Alteromonadaceae</taxon>
        <taxon>Alteromonas/Salinimonas group</taxon>
        <taxon>Alteromonas</taxon>
    </lineage>
</organism>
<dbReference type="OrthoDB" id="6336011at2"/>
<proteinExistence type="predicted"/>
<dbReference type="RefSeq" id="WP_115591964.1">
    <property type="nucleotide sequence ID" value="NZ_QRHA01000002.1"/>
</dbReference>
<dbReference type="EMBL" id="QRHA01000002">
    <property type="protein sequence ID" value="RDV28031.1"/>
    <property type="molecule type" value="Genomic_DNA"/>
</dbReference>
<keyword evidence="2" id="KW-1185">Reference proteome</keyword>
<protein>
    <submittedName>
        <fullName evidence="1">Uncharacterized protein</fullName>
    </submittedName>
</protein>